<proteinExistence type="predicted"/>
<dbReference type="Proteomes" id="UP000054477">
    <property type="component" value="Unassembled WGS sequence"/>
</dbReference>
<dbReference type="HOGENOM" id="CLU_1415371_0_0_1"/>
<protein>
    <submittedName>
        <fullName evidence="1">Uncharacterized protein</fullName>
    </submittedName>
</protein>
<accession>A0A0C9WP34</accession>
<dbReference type="EMBL" id="KN838643">
    <property type="protein sequence ID" value="KIJ99609.1"/>
    <property type="molecule type" value="Genomic_DNA"/>
</dbReference>
<dbReference type="AlphaFoldDB" id="A0A0C9WP34"/>
<sequence length="192" mass="21322">MIDPCLGGGSNVPRQHYHAGKTLGRIVVTEIKFLCCGRGLPFNILTHRTVPPQQPQQRRRLLNPLPIFAGTGLGSNVRSHTYTKAPYSSSFGKRSEVSTGTNDVIFVGAISRQYRFLFILPYHRFPLPRYVNVPTTLQNSPSPPVPTPHLEQPQITPHTAFPTVSFPRLIWSTKPSAPPRPTCFGPLAELMT</sequence>
<evidence type="ECO:0000313" key="1">
    <source>
        <dbReference type="EMBL" id="KIJ99609.1"/>
    </source>
</evidence>
<organism evidence="1 2">
    <name type="scientific">Laccaria amethystina LaAM-08-1</name>
    <dbReference type="NCBI Taxonomy" id="1095629"/>
    <lineage>
        <taxon>Eukaryota</taxon>
        <taxon>Fungi</taxon>
        <taxon>Dikarya</taxon>
        <taxon>Basidiomycota</taxon>
        <taxon>Agaricomycotina</taxon>
        <taxon>Agaricomycetes</taxon>
        <taxon>Agaricomycetidae</taxon>
        <taxon>Agaricales</taxon>
        <taxon>Agaricineae</taxon>
        <taxon>Hydnangiaceae</taxon>
        <taxon>Laccaria</taxon>
    </lineage>
</organism>
<name>A0A0C9WP34_9AGAR</name>
<reference evidence="1 2" key="1">
    <citation type="submission" date="2014-04" db="EMBL/GenBank/DDBJ databases">
        <authorList>
            <consortium name="DOE Joint Genome Institute"/>
            <person name="Kuo A."/>
            <person name="Kohler A."/>
            <person name="Nagy L.G."/>
            <person name="Floudas D."/>
            <person name="Copeland A."/>
            <person name="Barry K.W."/>
            <person name="Cichocki N."/>
            <person name="Veneault-Fourrey C."/>
            <person name="LaButti K."/>
            <person name="Lindquist E.A."/>
            <person name="Lipzen A."/>
            <person name="Lundell T."/>
            <person name="Morin E."/>
            <person name="Murat C."/>
            <person name="Sun H."/>
            <person name="Tunlid A."/>
            <person name="Henrissat B."/>
            <person name="Grigoriev I.V."/>
            <person name="Hibbett D.S."/>
            <person name="Martin F."/>
            <person name="Nordberg H.P."/>
            <person name="Cantor M.N."/>
            <person name="Hua S.X."/>
        </authorList>
    </citation>
    <scope>NUCLEOTIDE SEQUENCE [LARGE SCALE GENOMIC DNA]</scope>
    <source>
        <strain evidence="1 2">LaAM-08-1</strain>
    </source>
</reference>
<reference evidence="2" key="2">
    <citation type="submission" date="2015-01" db="EMBL/GenBank/DDBJ databases">
        <title>Evolutionary Origins and Diversification of the Mycorrhizal Mutualists.</title>
        <authorList>
            <consortium name="DOE Joint Genome Institute"/>
            <consortium name="Mycorrhizal Genomics Consortium"/>
            <person name="Kohler A."/>
            <person name="Kuo A."/>
            <person name="Nagy L.G."/>
            <person name="Floudas D."/>
            <person name="Copeland A."/>
            <person name="Barry K.W."/>
            <person name="Cichocki N."/>
            <person name="Veneault-Fourrey C."/>
            <person name="LaButti K."/>
            <person name="Lindquist E.A."/>
            <person name="Lipzen A."/>
            <person name="Lundell T."/>
            <person name="Morin E."/>
            <person name="Murat C."/>
            <person name="Riley R."/>
            <person name="Ohm R."/>
            <person name="Sun H."/>
            <person name="Tunlid A."/>
            <person name="Henrissat B."/>
            <person name="Grigoriev I.V."/>
            <person name="Hibbett D.S."/>
            <person name="Martin F."/>
        </authorList>
    </citation>
    <scope>NUCLEOTIDE SEQUENCE [LARGE SCALE GENOMIC DNA]</scope>
    <source>
        <strain evidence="2">LaAM-08-1</strain>
    </source>
</reference>
<evidence type="ECO:0000313" key="2">
    <source>
        <dbReference type="Proteomes" id="UP000054477"/>
    </source>
</evidence>
<keyword evidence="2" id="KW-1185">Reference proteome</keyword>
<gene>
    <name evidence="1" type="ORF">K443DRAFT_162764</name>
</gene>